<dbReference type="Gene3D" id="3.40.50.300">
    <property type="entry name" value="P-loop containing nucleotide triphosphate hydrolases"/>
    <property type="match status" value="1"/>
</dbReference>
<dbReference type="NCBIfam" id="TIGR00152">
    <property type="entry name" value="dephospho-CoA kinase"/>
    <property type="match status" value="1"/>
</dbReference>
<dbReference type="PROSITE" id="PS51219">
    <property type="entry name" value="DPCK"/>
    <property type="match status" value="1"/>
</dbReference>
<keyword evidence="3" id="KW-0173">Coenzyme A biosynthesis</keyword>
<gene>
    <name evidence="3 5" type="primary">coaE</name>
    <name evidence="5" type="ORF">LKD48_13985</name>
</gene>
<dbReference type="GO" id="GO:0015937">
    <property type="term" value="P:coenzyme A biosynthetic process"/>
    <property type="evidence" value="ECO:0007669"/>
    <property type="project" value="UniProtKB-UniRule"/>
</dbReference>
<dbReference type="HAMAP" id="MF_00376">
    <property type="entry name" value="Dephospho_CoA_kinase"/>
    <property type="match status" value="1"/>
</dbReference>
<dbReference type="AlphaFoldDB" id="A0AAE3JD87"/>
<accession>A0AAE3JD87</accession>
<dbReference type="Proteomes" id="UP001198200">
    <property type="component" value="Unassembled WGS sequence"/>
</dbReference>
<protein>
    <recommendedName>
        <fullName evidence="3 4">Dephospho-CoA kinase</fullName>
        <ecNumber evidence="3 4">2.7.1.24</ecNumber>
    </recommendedName>
    <alternativeName>
        <fullName evidence="3">Dephosphocoenzyme A kinase</fullName>
    </alternativeName>
</protein>
<evidence type="ECO:0000256" key="4">
    <source>
        <dbReference type="NCBIfam" id="TIGR00152"/>
    </source>
</evidence>
<keyword evidence="1 3" id="KW-0547">Nucleotide-binding</keyword>
<comment type="similarity">
    <text evidence="3">Belongs to the CoaE family.</text>
</comment>
<evidence type="ECO:0000256" key="2">
    <source>
        <dbReference type="ARBA" id="ARBA00022840"/>
    </source>
</evidence>
<sequence>MILGITGGVGAGKSSVLAILEKEYNAKLILADEVGRELMQPGEANYVNIVNAFGKEILNEDQTIDTKKLAATAFSNPLETLRLNAITHPNVRVRIEWMIKEIRDKEPDALIVIEAALLSEGHLIPLCDDVWYIYTDEQTRIKRIMESRGYSEERCRQTIARQKSDAQFRAESRVVIDNSHSIEETKAQIERQMKKYR</sequence>
<name>A0AAE3JD87_9FIRM</name>
<evidence type="ECO:0000256" key="3">
    <source>
        <dbReference type="HAMAP-Rule" id="MF_00376"/>
    </source>
</evidence>
<dbReference type="EC" id="2.7.1.24" evidence="3 4"/>
<dbReference type="GO" id="GO:0005737">
    <property type="term" value="C:cytoplasm"/>
    <property type="evidence" value="ECO:0007669"/>
    <property type="project" value="UniProtKB-SubCell"/>
</dbReference>
<dbReference type="SUPFAM" id="SSF52540">
    <property type="entry name" value="P-loop containing nucleoside triphosphate hydrolases"/>
    <property type="match status" value="1"/>
</dbReference>
<keyword evidence="3 5" id="KW-0808">Transferase</keyword>
<reference evidence="5 6" key="1">
    <citation type="submission" date="2021-10" db="EMBL/GenBank/DDBJ databases">
        <title>Anaerobic single-cell dispensing facilitates the cultivation of human gut bacteria.</title>
        <authorList>
            <person name="Afrizal A."/>
        </authorList>
    </citation>
    <scope>NUCLEOTIDE SEQUENCE [LARGE SCALE GENOMIC DNA]</scope>
    <source>
        <strain evidence="5 6">CLA-AA-H224</strain>
    </source>
</reference>
<evidence type="ECO:0000256" key="1">
    <source>
        <dbReference type="ARBA" id="ARBA00022741"/>
    </source>
</evidence>
<keyword evidence="2 3" id="KW-0067">ATP-binding</keyword>
<organism evidence="5 6">
    <name type="scientific">Anthropogastromicrobium aceti</name>
    <dbReference type="NCBI Taxonomy" id="2981768"/>
    <lineage>
        <taxon>Bacteria</taxon>
        <taxon>Bacillati</taxon>
        <taxon>Bacillota</taxon>
        <taxon>Clostridia</taxon>
        <taxon>Lachnospirales</taxon>
        <taxon>Lachnospiraceae</taxon>
        <taxon>Anthropogastromicrobium</taxon>
    </lineage>
</organism>
<dbReference type="RefSeq" id="WP_308732332.1">
    <property type="nucleotide sequence ID" value="NZ_JAJEQN010000046.1"/>
</dbReference>
<dbReference type="EMBL" id="JAJEQN010000046">
    <property type="protein sequence ID" value="MCC2222716.1"/>
    <property type="molecule type" value="Genomic_DNA"/>
</dbReference>
<comment type="pathway">
    <text evidence="3">Cofactor biosynthesis; coenzyme A biosynthesis; CoA from (R)-pantothenate: step 5/5.</text>
</comment>
<keyword evidence="3" id="KW-0963">Cytoplasm</keyword>
<keyword evidence="6" id="KW-1185">Reference proteome</keyword>
<dbReference type="CDD" id="cd02022">
    <property type="entry name" value="DPCK"/>
    <property type="match status" value="1"/>
</dbReference>
<dbReference type="InterPro" id="IPR027417">
    <property type="entry name" value="P-loop_NTPase"/>
</dbReference>
<proteinExistence type="inferred from homology"/>
<comment type="catalytic activity">
    <reaction evidence="3">
        <text>3'-dephospho-CoA + ATP = ADP + CoA + H(+)</text>
        <dbReference type="Rhea" id="RHEA:18245"/>
        <dbReference type="ChEBI" id="CHEBI:15378"/>
        <dbReference type="ChEBI" id="CHEBI:30616"/>
        <dbReference type="ChEBI" id="CHEBI:57287"/>
        <dbReference type="ChEBI" id="CHEBI:57328"/>
        <dbReference type="ChEBI" id="CHEBI:456216"/>
        <dbReference type="EC" id="2.7.1.24"/>
    </reaction>
</comment>
<comment type="subcellular location">
    <subcellularLocation>
        <location evidence="3">Cytoplasm</location>
    </subcellularLocation>
</comment>
<comment type="function">
    <text evidence="3">Catalyzes the phosphorylation of the 3'-hydroxyl group of dephosphocoenzyme A to form coenzyme A.</text>
</comment>
<keyword evidence="3 5" id="KW-0418">Kinase</keyword>
<dbReference type="InterPro" id="IPR001977">
    <property type="entry name" value="Depp_CoAkinase"/>
</dbReference>
<feature type="binding site" evidence="3">
    <location>
        <begin position="10"/>
        <end position="15"/>
    </location>
    <ligand>
        <name>ATP</name>
        <dbReference type="ChEBI" id="CHEBI:30616"/>
    </ligand>
</feature>
<evidence type="ECO:0000313" key="5">
    <source>
        <dbReference type="EMBL" id="MCC2222716.1"/>
    </source>
</evidence>
<evidence type="ECO:0000313" key="6">
    <source>
        <dbReference type="Proteomes" id="UP001198200"/>
    </source>
</evidence>
<dbReference type="GO" id="GO:0005524">
    <property type="term" value="F:ATP binding"/>
    <property type="evidence" value="ECO:0007669"/>
    <property type="project" value="UniProtKB-UniRule"/>
</dbReference>
<dbReference type="PANTHER" id="PTHR10695:SF46">
    <property type="entry name" value="BIFUNCTIONAL COENZYME A SYNTHASE-RELATED"/>
    <property type="match status" value="1"/>
</dbReference>
<dbReference type="GO" id="GO:0004140">
    <property type="term" value="F:dephospho-CoA kinase activity"/>
    <property type="evidence" value="ECO:0007669"/>
    <property type="project" value="UniProtKB-UniRule"/>
</dbReference>
<dbReference type="PANTHER" id="PTHR10695">
    <property type="entry name" value="DEPHOSPHO-COA KINASE-RELATED"/>
    <property type="match status" value="1"/>
</dbReference>
<comment type="caution">
    <text evidence="5">The sequence shown here is derived from an EMBL/GenBank/DDBJ whole genome shotgun (WGS) entry which is preliminary data.</text>
</comment>
<dbReference type="Pfam" id="PF01121">
    <property type="entry name" value="CoaE"/>
    <property type="match status" value="1"/>
</dbReference>